<feature type="transmembrane region" description="Helical" evidence="2">
    <location>
        <begin position="229"/>
        <end position="249"/>
    </location>
</feature>
<sequence>MSTPSSTPDTTPLTPPQALNRDRPMKGIAFMLAAGLLFCMLDTGVKTLAQDYSPVQVVWARYVGHMLVLTGYLVYLGRGPGMAMLKTSSLGGQFVRGLLLLGASTFAYLAFRTLPILQVYVINFSSPLLVTLLAIPLLKERVGWRQWLAILVGFGGVVICVGPVDWRANPAILLPFGLTACFALYQLSTRRFGREDHPLTSLFYAGLAGALVSSAVVPAFWTPVALGDLPLFVFVGLMGAASQLTLILAMRYAPASLVSPFLYLQIVWAALFGFIFFGDVPRPETWIGAALISAAGITLALTRGRDR</sequence>
<evidence type="ECO:0000256" key="1">
    <source>
        <dbReference type="SAM" id="MobiDB-lite"/>
    </source>
</evidence>
<protein>
    <submittedName>
        <fullName evidence="4">DMT family transporter</fullName>
    </submittedName>
</protein>
<reference evidence="4" key="1">
    <citation type="submission" date="2022-06" db="EMBL/GenBank/DDBJ databases">
        <title>A novel DMS-producing enzyme.</title>
        <authorList>
            <person name="Zhang Y."/>
        </authorList>
    </citation>
    <scope>NUCLEOTIDE SEQUENCE</scope>
    <source>
        <strain evidence="4">RT37</strain>
    </source>
</reference>
<proteinExistence type="predicted"/>
<feature type="transmembrane region" description="Helical" evidence="2">
    <location>
        <begin position="261"/>
        <end position="280"/>
    </location>
</feature>
<evidence type="ECO:0000259" key="3">
    <source>
        <dbReference type="Pfam" id="PF00892"/>
    </source>
</evidence>
<feature type="transmembrane region" description="Helical" evidence="2">
    <location>
        <begin position="57"/>
        <end position="77"/>
    </location>
</feature>
<evidence type="ECO:0000256" key="2">
    <source>
        <dbReference type="SAM" id="Phobius"/>
    </source>
</evidence>
<feature type="transmembrane region" description="Helical" evidence="2">
    <location>
        <begin position="199"/>
        <end position="223"/>
    </location>
</feature>
<feature type="region of interest" description="Disordered" evidence="1">
    <location>
        <begin position="1"/>
        <end position="21"/>
    </location>
</feature>
<feature type="transmembrane region" description="Helical" evidence="2">
    <location>
        <begin position="89"/>
        <end position="111"/>
    </location>
</feature>
<dbReference type="InterPro" id="IPR037185">
    <property type="entry name" value="EmrE-like"/>
</dbReference>
<keyword evidence="2" id="KW-0472">Membrane</keyword>
<feature type="transmembrane region" description="Helical" evidence="2">
    <location>
        <begin position="27"/>
        <end position="45"/>
    </location>
</feature>
<keyword evidence="2" id="KW-0812">Transmembrane</keyword>
<keyword evidence="2" id="KW-1133">Transmembrane helix</keyword>
<dbReference type="PANTHER" id="PTHR22911">
    <property type="entry name" value="ACYL-MALONYL CONDENSING ENZYME-RELATED"/>
    <property type="match status" value="1"/>
</dbReference>
<feature type="domain" description="EamA" evidence="3">
    <location>
        <begin position="171"/>
        <end position="298"/>
    </location>
</feature>
<dbReference type="InterPro" id="IPR000620">
    <property type="entry name" value="EamA_dom"/>
</dbReference>
<dbReference type="RefSeq" id="WP_108448540.1">
    <property type="nucleotide sequence ID" value="NZ_CP098827.1"/>
</dbReference>
<evidence type="ECO:0000313" key="4">
    <source>
        <dbReference type="EMBL" id="XBO71551.1"/>
    </source>
</evidence>
<dbReference type="EMBL" id="CP098827">
    <property type="protein sequence ID" value="XBO71551.1"/>
    <property type="molecule type" value="Genomic_DNA"/>
</dbReference>
<organism evidence="4">
    <name type="scientific">Halomonas sp. RT37</name>
    <dbReference type="NCBI Taxonomy" id="2950872"/>
    <lineage>
        <taxon>Bacteria</taxon>
        <taxon>Pseudomonadati</taxon>
        <taxon>Pseudomonadota</taxon>
        <taxon>Gammaproteobacteria</taxon>
        <taxon>Oceanospirillales</taxon>
        <taxon>Halomonadaceae</taxon>
        <taxon>Halomonas</taxon>
    </lineage>
</organism>
<gene>
    <name evidence="4" type="ORF">NFG58_02205</name>
</gene>
<accession>A0AAU7KJ34</accession>
<feature type="transmembrane region" description="Helical" evidence="2">
    <location>
        <begin position="170"/>
        <end position="187"/>
    </location>
</feature>
<feature type="transmembrane region" description="Helical" evidence="2">
    <location>
        <begin position="117"/>
        <end position="135"/>
    </location>
</feature>
<feature type="transmembrane region" description="Helical" evidence="2">
    <location>
        <begin position="286"/>
        <end position="302"/>
    </location>
</feature>
<dbReference type="Pfam" id="PF00892">
    <property type="entry name" value="EamA"/>
    <property type="match status" value="2"/>
</dbReference>
<dbReference type="Gene3D" id="1.10.3730.20">
    <property type="match status" value="2"/>
</dbReference>
<feature type="compositionally biased region" description="Low complexity" evidence="1">
    <location>
        <begin position="1"/>
        <end position="12"/>
    </location>
</feature>
<dbReference type="GO" id="GO:0016020">
    <property type="term" value="C:membrane"/>
    <property type="evidence" value="ECO:0007669"/>
    <property type="project" value="InterPro"/>
</dbReference>
<name>A0AAU7KJ34_9GAMM</name>
<dbReference type="SUPFAM" id="SSF103481">
    <property type="entry name" value="Multidrug resistance efflux transporter EmrE"/>
    <property type="match status" value="2"/>
</dbReference>
<feature type="transmembrane region" description="Helical" evidence="2">
    <location>
        <begin position="147"/>
        <end position="164"/>
    </location>
</feature>
<dbReference type="AlphaFoldDB" id="A0AAU7KJ34"/>
<feature type="domain" description="EamA" evidence="3">
    <location>
        <begin position="25"/>
        <end position="160"/>
    </location>
</feature>
<dbReference type="PANTHER" id="PTHR22911:SF103">
    <property type="entry name" value="BLR2811 PROTEIN"/>
    <property type="match status" value="1"/>
</dbReference>